<reference evidence="2 3" key="1">
    <citation type="journal article" date="2019" name="Int. J. Syst. Evol. Microbiol.">
        <title>The Global Catalogue of Microorganisms (GCM) 10K type strain sequencing project: providing services to taxonomists for standard genome sequencing and annotation.</title>
        <authorList>
            <consortium name="The Broad Institute Genomics Platform"/>
            <consortium name="The Broad Institute Genome Sequencing Center for Infectious Disease"/>
            <person name="Wu L."/>
            <person name="Ma J."/>
        </authorList>
    </citation>
    <scope>NUCLEOTIDE SEQUENCE [LARGE SCALE GENOMIC DNA]</scope>
    <source>
        <strain evidence="2 3">JCM 14162</strain>
    </source>
</reference>
<name>A0ABN1ACR1_9SPHN</name>
<dbReference type="Gene3D" id="3.40.50.720">
    <property type="entry name" value="NAD(P)-binding Rossmann-like Domain"/>
    <property type="match status" value="1"/>
</dbReference>
<keyword evidence="3" id="KW-1185">Reference proteome</keyword>
<evidence type="ECO:0000313" key="2">
    <source>
        <dbReference type="EMBL" id="GAA0473310.1"/>
    </source>
</evidence>
<dbReference type="EMBL" id="BAAAEM010000002">
    <property type="protein sequence ID" value="GAA0473310.1"/>
    <property type="molecule type" value="Genomic_DNA"/>
</dbReference>
<feature type="domain" description="3-beta hydroxysteroid dehydrogenase/isomerase" evidence="1">
    <location>
        <begin position="5"/>
        <end position="216"/>
    </location>
</feature>
<dbReference type="Pfam" id="PF01073">
    <property type="entry name" value="3Beta_HSD"/>
    <property type="match status" value="1"/>
</dbReference>
<proteinExistence type="predicted"/>
<dbReference type="SUPFAM" id="SSF51735">
    <property type="entry name" value="NAD(P)-binding Rossmann-fold domains"/>
    <property type="match status" value="1"/>
</dbReference>
<dbReference type="PANTHER" id="PTHR48079:SF6">
    <property type="entry name" value="NAD(P)-BINDING DOMAIN-CONTAINING PROTEIN-RELATED"/>
    <property type="match status" value="1"/>
</dbReference>
<evidence type="ECO:0000259" key="1">
    <source>
        <dbReference type="Pfam" id="PF01073"/>
    </source>
</evidence>
<organism evidence="2 3">
    <name type="scientific">Parasphingorhabdus litoris</name>
    <dbReference type="NCBI Taxonomy" id="394733"/>
    <lineage>
        <taxon>Bacteria</taxon>
        <taxon>Pseudomonadati</taxon>
        <taxon>Pseudomonadota</taxon>
        <taxon>Alphaproteobacteria</taxon>
        <taxon>Sphingomonadales</taxon>
        <taxon>Sphingomonadaceae</taxon>
        <taxon>Parasphingorhabdus</taxon>
    </lineage>
</organism>
<dbReference type="InterPro" id="IPR002225">
    <property type="entry name" value="3Beta_OHSteriod_DH/Estase"/>
</dbReference>
<gene>
    <name evidence="2" type="ORF">GCM10009096_13270</name>
</gene>
<dbReference type="PANTHER" id="PTHR48079">
    <property type="entry name" value="PROTEIN YEEZ"/>
    <property type="match status" value="1"/>
</dbReference>
<dbReference type="Proteomes" id="UP001500713">
    <property type="component" value="Unassembled WGS sequence"/>
</dbReference>
<comment type="caution">
    <text evidence="2">The sequence shown here is derived from an EMBL/GenBank/DDBJ whole genome shotgun (WGS) entry which is preliminary data.</text>
</comment>
<dbReference type="RefSeq" id="WP_229956143.1">
    <property type="nucleotide sequence ID" value="NZ_BAAAEM010000002.1"/>
</dbReference>
<dbReference type="InterPro" id="IPR036291">
    <property type="entry name" value="NAD(P)-bd_dom_sf"/>
</dbReference>
<protein>
    <submittedName>
        <fullName evidence="2">NAD-dependent epimerase/dehydratase family protein</fullName>
    </submittedName>
</protein>
<sequence length="318" mass="34349">MRIFITGASGFVGGAATKAFVEVGHQVTAMSRSEKSDAVIRDLGAEPVRCDLETITPEHIGDAEVILHSAAFVEAWGPKDAWYKYNVLGTQAMLDAAQAASVWRFIHIGTEAGICHGQHVRDADETVPLVPDSPYPYCATKAQAEQRVRDANRDGDFETIILRPRFIWGPGDTTLLPTVEAMAKSGKWMWINDGKAMTSTTHIDNLVHAINLALTNGRGGEAYFILDDGTISMKDMIGGMAQAKQLTLADKSISSGMADFVGRASEKIWRLLGLKSEPPLTAHAAMVMSRDCTLDGSKAEADLGYRPIVTRSEGLASL</sequence>
<evidence type="ECO:0000313" key="3">
    <source>
        <dbReference type="Proteomes" id="UP001500713"/>
    </source>
</evidence>
<dbReference type="InterPro" id="IPR051783">
    <property type="entry name" value="NAD(P)-dependent_oxidoreduct"/>
</dbReference>
<accession>A0ABN1ACR1</accession>